<dbReference type="HOGENOM" id="CLU_055762_0_0_10"/>
<evidence type="ECO:0008006" key="2">
    <source>
        <dbReference type="Google" id="ProtNLM"/>
    </source>
</evidence>
<dbReference type="KEGG" id="shg:Sph21_4921"/>
<accession>F4C8V9</accession>
<reference evidence="1" key="1">
    <citation type="submission" date="2011-03" db="EMBL/GenBank/DDBJ databases">
        <title>Complete sequence of Sphingobacterium sp. 21.</title>
        <authorList>
            <consortium name="US DOE Joint Genome Institute"/>
            <person name="Lucas S."/>
            <person name="Copeland A."/>
            <person name="Lapidus A."/>
            <person name="Cheng J.-F."/>
            <person name="Goodwin L."/>
            <person name="Pitluck S."/>
            <person name="Davenport K."/>
            <person name="Detter J.C."/>
            <person name="Han C."/>
            <person name="Tapia R."/>
            <person name="Land M."/>
            <person name="Hauser L."/>
            <person name="Kyrpides N."/>
            <person name="Ivanova N."/>
            <person name="Ovchinnikova G."/>
            <person name="Pagani I."/>
            <person name="Siebers A.K."/>
            <person name="Allgaier M."/>
            <person name="Thelen M.P."/>
            <person name="Hugenholtz P."/>
            <person name="Woyke T."/>
        </authorList>
    </citation>
    <scope>NUCLEOTIDE SEQUENCE</scope>
    <source>
        <strain evidence="1">21</strain>
    </source>
</reference>
<gene>
    <name evidence="1" type="ordered locus">Sph21_4921</name>
</gene>
<sequence>MKNMIAFADEFGNNSFDFENQGSHFIVASVILSKNKVNELEEQAETIRKKYFQTGEIKSSKVGPNHARRIKILAELVKLDFTIYAIAVDKRRLFGEGFKYKGSFYKFLNNIVYKELFRTFPDLSLVVDEHGSNDFMRSFKHYVEKNHVSDLFNQNEFQFAGSAKSVLVQLADFIAGSLGYCFDESKKSNNSKEILEMLKTKISSINYFPPQVSNVGSEAQIEDKSFDAVIAEISVRQARDFIDRKAVNSIYDFDQINCAKLLLLYFNSYDVSRYITTKEILKHLEIGREEPITEHTFRTQVIAKMRDAGVLIASSSSGERKGYKLPSNVRDLHKFVNHGKSVILPMLSRISKSRDKILLATQNQVDILAADSFADLRKLLDS</sequence>
<dbReference type="eggNOG" id="ENOG502ZZCB">
    <property type="taxonomic scope" value="Bacteria"/>
</dbReference>
<dbReference type="STRING" id="743722.Sph21_4921"/>
<dbReference type="PATRIC" id="fig|743722.3.peg.5220"/>
<protein>
    <recommendedName>
        <fullName evidence="2">DUF3800 domain-containing protein</fullName>
    </recommendedName>
</protein>
<dbReference type="Pfam" id="PF12686">
    <property type="entry name" value="DUF3800"/>
    <property type="match status" value="1"/>
</dbReference>
<dbReference type="OrthoDB" id="6057352at2"/>
<dbReference type="AlphaFoldDB" id="F4C8V9"/>
<organism evidence="1">
    <name type="scientific">Sphingobacterium sp. (strain 21)</name>
    <dbReference type="NCBI Taxonomy" id="743722"/>
    <lineage>
        <taxon>Bacteria</taxon>
        <taxon>Pseudomonadati</taxon>
        <taxon>Bacteroidota</taxon>
        <taxon>Sphingobacteriia</taxon>
        <taxon>Sphingobacteriales</taxon>
        <taxon>Sphingobacteriaceae</taxon>
        <taxon>Sphingobacterium</taxon>
    </lineage>
</organism>
<dbReference type="EMBL" id="CP002584">
    <property type="protein sequence ID" value="ADZ81428.1"/>
    <property type="molecule type" value="Genomic_DNA"/>
</dbReference>
<name>F4C8V9_SPHS2</name>
<proteinExistence type="predicted"/>
<dbReference type="InterPro" id="IPR024524">
    <property type="entry name" value="DUF3800"/>
</dbReference>
<evidence type="ECO:0000313" key="1">
    <source>
        <dbReference type="EMBL" id="ADZ81428.1"/>
    </source>
</evidence>